<dbReference type="GO" id="GO:0005884">
    <property type="term" value="C:actin filament"/>
    <property type="evidence" value="ECO:0007669"/>
    <property type="project" value="TreeGrafter"/>
</dbReference>
<dbReference type="GO" id="GO:0035371">
    <property type="term" value="C:microtubule plus-end"/>
    <property type="evidence" value="ECO:0007669"/>
    <property type="project" value="TreeGrafter"/>
</dbReference>
<dbReference type="Proteomes" id="UP000694551">
    <property type="component" value="Unplaced"/>
</dbReference>
<feature type="compositionally biased region" description="Pro residues" evidence="5">
    <location>
        <begin position="683"/>
        <end position="693"/>
    </location>
</feature>
<evidence type="ECO:0000256" key="4">
    <source>
        <dbReference type="ARBA" id="ARBA00038441"/>
    </source>
</evidence>
<dbReference type="GO" id="GO:0001578">
    <property type="term" value="P:microtubule bundle formation"/>
    <property type="evidence" value="ECO:0007669"/>
    <property type="project" value="TreeGrafter"/>
</dbReference>
<feature type="compositionally biased region" description="Low complexity" evidence="5">
    <location>
        <begin position="296"/>
        <end position="308"/>
    </location>
</feature>
<dbReference type="SUPFAM" id="SSF143575">
    <property type="entry name" value="GAS2 domain-like"/>
    <property type="match status" value="1"/>
</dbReference>
<dbReference type="SUPFAM" id="SSF47576">
    <property type="entry name" value="Calponin-homology domain, CH-domain"/>
    <property type="match status" value="1"/>
</dbReference>
<feature type="region of interest" description="Disordered" evidence="5">
    <location>
        <begin position="546"/>
        <end position="737"/>
    </location>
</feature>
<evidence type="ECO:0000313" key="8">
    <source>
        <dbReference type="Ensembl" id="ENSSOCP00000014105.1"/>
    </source>
</evidence>
<dbReference type="GO" id="GO:0008093">
    <property type="term" value="F:cytoskeletal anchor activity"/>
    <property type="evidence" value="ECO:0007669"/>
    <property type="project" value="TreeGrafter"/>
</dbReference>
<evidence type="ECO:0000256" key="2">
    <source>
        <dbReference type="ARBA" id="ARBA00022490"/>
    </source>
</evidence>
<dbReference type="InterPro" id="IPR036534">
    <property type="entry name" value="GAR_dom_sf"/>
</dbReference>
<dbReference type="GO" id="GO:0051015">
    <property type="term" value="F:actin filament binding"/>
    <property type="evidence" value="ECO:0007669"/>
    <property type="project" value="TreeGrafter"/>
</dbReference>
<dbReference type="GO" id="GO:1904825">
    <property type="term" value="P:protein localization to microtubule plus-end"/>
    <property type="evidence" value="ECO:0007669"/>
    <property type="project" value="TreeGrafter"/>
</dbReference>
<dbReference type="Ensembl" id="ENSSOCT00000014478.1">
    <property type="protein sequence ID" value="ENSSOCP00000014105.1"/>
    <property type="gene ID" value="ENSSOCG00000010669.1"/>
</dbReference>
<evidence type="ECO:0000256" key="1">
    <source>
        <dbReference type="ARBA" id="ARBA00004245"/>
    </source>
</evidence>
<dbReference type="CDD" id="cd21268">
    <property type="entry name" value="CH_GAS2L1_2"/>
    <property type="match status" value="1"/>
</dbReference>
<keyword evidence="3" id="KW-0206">Cytoskeleton</keyword>
<dbReference type="SMART" id="SM00033">
    <property type="entry name" value="CH"/>
    <property type="match status" value="1"/>
</dbReference>
<dbReference type="Gene3D" id="1.10.418.10">
    <property type="entry name" value="Calponin-like domain"/>
    <property type="match status" value="1"/>
</dbReference>
<name>A0A8D0FG56_STROC</name>
<proteinExistence type="inferred from homology"/>
<evidence type="ECO:0000256" key="3">
    <source>
        <dbReference type="ARBA" id="ARBA00023212"/>
    </source>
</evidence>
<keyword evidence="9" id="KW-1185">Reference proteome</keyword>
<evidence type="ECO:0000256" key="5">
    <source>
        <dbReference type="SAM" id="MobiDB-lite"/>
    </source>
</evidence>
<organism evidence="8 9">
    <name type="scientific">Strix occidentalis caurina</name>
    <name type="common">northern spotted owl</name>
    <dbReference type="NCBI Taxonomy" id="311401"/>
    <lineage>
        <taxon>Eukaryota</taxon>
        <taxon>Metazoa</taxon>
        <taxon>Chordata</taxon>
        <taxon>Craniata</taxon>
        <taxon>Vertebrata</taxon>
        <taxon>Euteleostomi</taxon>
        <taxon>Archelosauria</taxon>
        <taxon>Archosauria</taxon>
        <taxon>Dinosauria</taxon>
        <taxon>Saurischia</taxon>
        <taxon>Theropoda</taxon>
        <taxon>Coelurosauria</taxon>
        <taxon>Aves</taxon>
        <taxon>Neognathae</taxon>
        <taxon>Neoaves</taxon>
        <taxon>Telluraves</taxon>
        <taxon>Strigiformes</taxon>
        <taxon>Strigidae</taxon>
        <taxon>Strix</taxon>
    </lineage>
</organism>
<feature type="domain" description="GAR" evidence="7">
    <location>
        <begin position="207"/>
        <end position="279"/>
    </location>
</feature>
<dbReference type="FunFam" id="3.30.920.20:FF:000004">
    <property type="entry name" value="GAS2-like protein 1 isoform X1"/>
    <property type="match status" value="1"/>
</dbReference>
<dbReference type="GO" id="GO:0005737">
    <property type="term" value="C:cytoplasm"/>
    <property type="evidence" value="ECO:0007669"/>
    <property type="project" value="TreeGrafter"/>
</dbReference>
<dbReference type="PANTHER" id="PTHR46756:SF16">
    <property type="entry name" value="GAS2-LIKE PROTEIN 1"/>
    <property type="match status" value="1"/>
</dbReference>
<evidence type="ECO:0000313" key="9">
    <source>
        <dbReference type="Proteomes" id="UP000694551"/>
    </source>
</evidence>
<accession>A0A8D0FG56</accession>
<dbReference type="PROSITE" id="PS50021">
    <property type="entry name" value="CH"/>
    <property type="match status" value="1"/>
</dbReference>
<feature type="compositionally biased region" description="Low complexity" evidence="5">
    <location>
        <begin position="358"/>
        <end position="369"/>
    </location>
</feature>
<evidence type="ECO:0000259" key="6">
    <source>
        <dbReference type="PROSITE" id="PS50021"/>
    </source>
</evidence>
<dbReference type="Gene3D" id="3.30.920.20">
    <property type="entry name" value="Gas2-like domain"/>
    <property type="match status" value="1"/>
</dbReference>
<dbReference type="GO" id="GO:0051764">
    <property type="term" value="P:actin crosslink formation"/>
    <property type="evidence" value="ECO:0007669"/>
    <property type="project" value="TreeGrafter"/>
</dbReference>
<dbReference type="GO" id="GO:0031110">
    <property type="term" value="P:regulation of microtubule polymerization or depolymerization"/>
    <property type="evidence" value="ECO:0007669"/>
    <property type="project" value="TreeGrafter"/>
</dbReference>
<feature type="domain" description="Calponin-homology (CH)" evidence="6">
    <location>
        <begin position="26"/>
        <end position="154"/>
    </location>
</feature>
<dbReference type="Pfam" id="PF02187">
    <property type="entry name" value="GAS2"/>
    <property type="match status" value="1"/>
</dbReference>
<feature type="region of interest" description="Disordered" evidence="5">
    <location>
        <begin position="746"/>
        <end position="765"/>
    </location>
</feature>
<dbReference type="Pfam" id="PF00307">
    <property type="entry name" value="CH"/>
    <property type="match status" value="1"/>
</dbReference>
<feature type="compositionally biased region" description="Basic and acidic residues" evidence="5">
    <location>
        <begin position="333"/>
        <end position="345"/>
    </location>
</feature>
<sequence length="765" mass="83074">MADPSHIQSAASKSIRPFRSSEEYLEAMKEDLAEWFNTLYDLEIQVDTFLESLETGCHLCRHANNVNRAALDFQQRHPEAAARMRVPQNDVVFQAKNVVPGSFIARDNVSNFIRWCRQDLGIQDVLMFETNDLVLKKNEKNFVLCLLEVARRGSKLGMLAPMLIQMEEEIEEEMRDQTAYGALGTRQESRDPQAPAYAHGARPITLCDLRNLDELVREILGCCSCPSQFPMVKVSEGKYKVGDSSTLIFVRVLRSHVMVRVGGGWDTLEHYLDKHDPCRCSSLSHRLPQPRAPGFSPQKPASSSFSPAPCAPSPSTPRRPRAAGPASGGGDSSHTRTERGSHQPRDPAPARSRRCSGDSDSSASSAQSCPPGPRDGGTPRRRDPSRGVPPQPPRDAGPSPGGRTAPEERGRSRVPNGPGRAPPRARSHGRPGPQPLLLISRRQDGQHSWARAETPSRPGSPARSRTPSRPATRSPAPTPRRSSLEEGVGGRRAGGPAEAPHGGGAGEALQQELEELARRLRAPLRLEPGQEQQLFRRLEEEFLANTRMMEELEDGEDTPVAPPPPPSTATDSAYCSSSSSSSSLNVFAKHGLPAEDGRRSGNGVGPPPPAAPDMADAGRRPALSSSSDESSCFPASWDTREMRGGPESDTDWVPGEDELTETEETPAMADGPPGVLGVTEPLPSLPTLPPRPWAKPRLDTQPHKKPSRIPTPRGYGAATPPRPPAGSPKPGERKPWGALQSVLSSFLEPAWVPREREGLDEDAWP</sequence>
<dbReference type="InterPro" id="IPR001715">
    <property type="entry name" value="CH_dom"/>
</dbReference>
<comment type="subcellular location">
    <subcellularLocation>
        <location evidence="1">Cytoplasm</location>
        <location evidence="1">Cytoskeleton</location>
    </subcellularLocation>
</comment>
<dbReference type="InterPro" id="IPR003108">
    <property type="entry name" value="GAR_dom"/>
</dbReference>
<feature type="compositionally biased region" description="Low complexity" evidence="5">
    <location>
        <begin position="568"/>
        <end position="583"/>
    </location>
</feature>
<feature type="region of interest" description="Disordered" evidence="5">
    <location>
        <begin position="283"/>
        <end position="511"/>
    </location>
</feature>
<protein>
    <submittedName>
        <fullName evidence="8">Growth arrest specific 2 like 1</fullName>
    </submittedName>
</protein>
<dbReference type="PANTHER" id="PTHR46756">
    <property type="entry name" value="TRANSGELIN"/>
    <property type="match status" value="1"/>
</dbReference>
<comment type="similarity">
    <text evidence="4">Belongs to the GAS2 family.</text>
</comment>
<reference evidence="8" key="1">
    <citation type="submission" date="2025-08" db="UniProtKB">
        <authorList>
            <consortium name="Ensembl"/>
        </authorList>
    </citation>
    <scope>IDENTIFICATION</scope>
</reference>
<evidence type="ECO:0000259" key="7">
    <source>
        <dbReference type="PROSITE" id="PS51460"/>
    </source>
</evidence>
<dbReference type="InterPro" id="IPR036872">
    <property type="entry name" value="CH_dom_sf"/>
</dbReference>
<feature type="compositionally biased region" description="Low complexity" evidence="5">
    <location>
        <begin position="455"/>
        <end position="481"/>
    </location>
</feature>
<feature type="compositionally biased region" description="Acidic residues" evidence="5">
    <location>
        <begin position="648"/>
        <end position="664"/>
    </location>
</feature>
<dbReference type="AlphaFoldDB" id="A0A8D0FG56"/>
<reference evidence="8" key="2">
    <citation type="submission" date="2025-09" db="UniProtKB">
        <authorList>
            <consortium name="Ensembl"/>
        </authorList>
    </citation>
    <scope>IDENTIFICATION</scope>
</reference>
<keyword evidence="2" id="KW-0963">Cytoplasm</keyword>
<dbReference type="GO" id="GO:0001725">
    <property type="term" value="C:stress fiber"/>
    <property type="evidence" value="ECO:0007669"/>
    <property type="project" value="TreeGrafter"/>
</dbReference>
<dbReference type="PROSITE" id="PS51460">
    <property type="entry name" value="GAR"/>
    <property type="match status" value="1"/>
</dbReference>
<dbReference type="SMART" id="SM00243">
    <property type="entry name" value="GAS2"/>
    <property type="match status" value="1"/>
</dbReference>
<dbReference type="GO" id="GO:0008017">
    <property type="term" value="F:microtubule binding"/>
    <property type="evidence" value="ECO:0007669"/>
    <property type="project" value="InterPro"/>
</dbReference>